<comment type="caution">
    <text evidence="1">The sequence shown here is derived from an EMBL/GenBank/DDBJ whole genome shotgun (WGS) entry which is preliminary data.</text>
</comment>
<proteinExistence type="predicted"/>
<accession>A0A9E2NXP5</accession>
<sequence length="204" mass="23911">MRIETIKSLEEIRKGTFFYQKEKGKEYEIGCYEGSLRIRDFQNLISYYKTTVDNSVTVLKNILEKYNTIDIEEVIKVLPQEEFEHDTFKKSNTFNPFFKRIEGELEIKLKAGTGRRLTKTQIKKILSHVDTIGEIESSYSDDYAYDYAMNYFKGVKMTSVEIMYDVINYFNSAFVEKSKEVILLVAGYSKTIIIKNPNLKFIEV</sequence>
<evidence type="ECO:0000313" key="2">
    <source>
        <dbReference type="Proteomes" id="UP000724657"/>
    </source>
</evidence>
<protein>
    <submittedName>
        <fullName evidence="1">Uncharacterized protein</fullName>
    </submittedName>
</protein>
<evidence type="ECO:0000313" key="1">
    <source>
        <dbReference type="EMBL" id="MBU3842935.1"/>
    </source>
</evidence>
<dbReference type="AlphaFoldDB" id="A0A9E2NXP5"/>
<reference evidence="1" key="2">
    <citation type="submission" date="2021-04" db="EMBL/GenBank/DDBJ databases">
        <authorList>
            <person name="Gilroy R."/>
        </authorList>
    </citation>
    <scope>NUCLEOTIDE SEQUENCE</scope>
    <source>
        <strain evidence="1">A6-441</strain>
    </source>
</reference>
<dbReference type="EMBL" id="JAHLFN010000073">
    <property type="protein sequence ID" value="MBU3842935.1"/>
    <property type="molecule type" value="Genomic_DNA"/>
</dbReference>
<reference evidence="1" key="1">
    <citation type="journal article" date="2021" name="PeerJ">
        <title>Extensive microbial diversity within the chicken gut microbiome revealed by metagenomics and culture.</title>
        <authorList>
            <person name="Gilroy R."/>
            <person name="Ravi A."/>
            <person name="Getino M."/>
            <person name="Pursley I."/>
            <person name="Horton D.L."/>
            <person name="Alikhan N.F."/>
            <person name="Baker D."/>
            <person name="Gharbi K."/>
            <person name="Hall N."/>
            <person name="Watson M."/>
            <person name="Adriaenssens E.M."/>
            <person name="Foster-Nyarko E."/>
            <person name="Jarju S."/>
            <person name="Secka A."/>
            <person name="Antonio M."/>
            <person name="Oren A."/>
            <person name="Chaudhuri R.R."/>
            <person name="La Ragione R."/>
            <person name="Hildebrand F."/>
            <person name="Pallen M.J."/>
        </authorList>
    </citation>
    <scope>NUCLEOTIDE SEQUENCE</scope>
    <source>
        <strain evidence="1">A6-441</strain>
    </source>
</reference>
<gene>
    <name evidence="1" type="ORF">IAA47_08170</name>
</gene>
<name>A0A9E2NXP5_9FUSO</name>
<organism evidence="1 2">
    <name type="scientific">Candidatus Fusobacterium pullicola</name>
    <dbReference type="NCBI Taxonomy" id="2838601"/>
    <lineage>
        <taxon>Bacteria</taxon>
        <taxon>Fusobacteriati</taxon>
        <taxon>Fusobacteriota</taxon>
        <taxon>Fusobacteriia</taxon>
        <taxon>Fusobacteriales</taxon>
        <taxon>Fusobacteriaceae</taxon>
        <taxon>Fusobacterium</taxon>
    </lineage>
</organism>
<dbReference type="Proteomes" id="UP000724657">
    <property type="component" value="Unassembled WGS sequence"/>
</dbReference>